<name>A0A6I9VFG6_BACDO</name>
<dbReference type="PANTHER" id="PTHR20898">
    <property type="entry name" value="DAEDALUS ON 3-RELATED-RELATED"/>
    <property type="match status" value="1"/>
</dbReference>
<dbReference type="InterPro" id="IPR010512">
    <property type="entry name" value="DUF1091"/>
</dbReference>
<evidence type="ECO:0000313" key="1">
    <source>
        <dbReference type="Proteomes" id="UP001652620"/>
    </source>
</evidence>
<dbReference type="Proteomes" id="UP001652620">
    <property type="component" value="Chromosome 2"/>
</dbReference>
<dbReference type="Pfam" id="PF06477">
    <property type="entry name" value="DUF1091"/>
    <property type="match status" value="1"/>
</dbReference>
<sequence>MATEKKTEIFAFLFKVLILYQFTTRSTVSPITLTGASSKIIDPNMVEHLDFIMVEHEGITKLNGSATHRVELQFMEAELSIDSERQPDKHVRLFYMKMDGCRFLKAKYKKNRLLELIRKGLINSQSFLTSCPIPAHHTFKVELLDISDMYPHFLPNVTFFVTGKLSSRGNILWEIHLTGYTKDGNRTKNSAA</sequence>
<protein>
    <submittedName>
        <fullName evidence="2">Uncharacterized protein LOC105229850</fullName>
    </submittedName>
</protein>
<dbReference type="KEGG" id="bdr:105229850"/>
<evidence type="ECO:0000313" key="2">
    <source>
        <dbReference type="RefSeq" id="XP_011208626.3"/>
    </source>
</evidence>
<dbReference type="GeneID" id="105229850"/>
<dbReference type="PANTHER" id="PTHR20898:SF0">
    <property type="entry name" value="DAEDALUS ON 3-RELATED"/>
    <property type="match status" value="1"/>
</dbReference>
<dbReference type="InParanoid" id="A0A6I9VFG6"/>
<dbReference type="RefSeq" id="XP_011208626.3">
    <property type="nucleotide sequence ID" value="XM_011210324.3"/>
</dbReference>
<gene>
    <name evidence="2" type="primary">LOC105229850</name>
</gene>
<keyword evidence="1" id="KW-1185">Reference proteome</keyword>
<dbReference type="OrthoDB" id="7979540at2759"/>
<reference evidence="1" key="1">
    <citation type="submission" date="2025-05" db="UniProtKB">
        <authorList>
            <consortium name="RefSeq"/>
        </authorList>
    </citation>
    <scope>NUCLEOTIDE SEQUENCE [LARGE SCALE GENOMIC DNA]</scope>
</reference>
<accession>A0A6I9VFG6</accession>
<dbReference type="AlphaFoldDB" id="A0A6I9VFG6"/>
<proteinExistence type="predicted"/>
<reference evidence="2" key="2">
    <citation type="submission" date="2025-08" db="UniProtKB">
        <authorList>
            <consortium name="RefSeq"/>
        </authorList>
    </citation>
    <scope>IDENTIFICATION</scope>
    <source>
        <tissue evidence="2">Adult</tissue>
    </source>
</reference>
<organism evidence="1 2">
    <name type="scientific">Bactrocera dorsalis</name>
    <name type="common">Oriental fruit fly</name>
    <name type="synonym">Dacus dorsalis</name>
    <dbReference type="NCBI Taxonomy" id="27457"/>
    <lineage>
        <taxon>Eukaryota</taxon>
        <taxon>Metazoa</taxon>
        <taxon>Ecdysozoa</taxon>
        <taxon>Arthropoda</taxon>
        <taxon>Hexapoda</taxon>
        <taxon>Insecta</taxon>
        <taxon>Pterygota</taxon>
        <taxon>Neoptera</taxon>
        <taxon>Endopterygota</taxon>
        <taxon>Diptera</taxon>
        <taxon>Brachycera</taxon>
        <taxon>Muscomorpha</taxon>
        <taxon>Tephritoidea</taxon>
        <taxon>Tephritidae</taxon>
        <taxon>Bactrocera</taxon>
        <taxon>Bactrocera</taxon>
    </lineage>
</organism>